<keyword evidence="1" id="KW-0805">Transcription regulation</keyword>
<feature type="transmembrane region" description="Helical" evidence="3">
    <location>
        <begin position="393"/>
        <end position="412"/>
    </location>
</feature>
<proteinExistence type="predicted"/>
<protein>
    <submittedName>
        <fullName evidence="5">AraC family transcriptional regulator</fullName>
    </submittedName>
</protein>
<dbReference type="Gene3D" id="1.10.10.60">
    <property type="entry name" value="Homeodomain-like"/>
    <property type="match status" value="2"/>
</dbReference>
<dbReference type="SMART" id="SM00342">
    <property type="entry name" value="HTH_ARAC"/>
    <property type="match status" value="1"/>
</dbReference>
<dbReference type="AlphaFoldDB" id="A0A842IMP8"/>
<sequence>MRYNFCFFIFLYLFAFQVSNSQDYKKEFYKIQQASDTLAKICIDSLVVTNIPNAKAFSLSAQAYLLVKEKKYVQIDSLFELAFKELKKIGDGRLFLEEKLHVLYFYGYYLITKHDTKIVNDIINQGLEHSLELDDIEMQIRFQNLQARYYNLIELREQALKMTREAIQKLKLSQNQLDDWFFKDHLTTMYLNGANRSASLYLLDSIKYRTYVDTTEAFLKNASKFIKTYNVNPNPIQQIQLMGISGAVEFYKKNYHQSIEYYEKCLIIASNNGLKKKIFQSKYKIAECNFFLGNYSTAKQVFDELSQDELNQYRLVINRIRINYYYALIYQELGDTEKSLKYSKAFNDESHSHYRDMSEEKLNSFITNELKSKQKIINDLDIANKKVRQKDQYIAIGLIALGVVLITVFFYVKRQKNHFKVKVNKLLTHIDSLENNDQYQTVTIEEEKAKTILTKLKKIEKQQLFTSQNYSLNKVAKKIGSNSTYVSQAVNTYWNKSFTEYTNELRINYILLKIKNDKQYQKFKLEAIAQSVGYKSLRSFNKHFKAQTGLSPKSYITLLKKDNS</sequence>
<dbReference type="InterPro" id="IPR011990">
    <property type="entry name" value="TPR-like_helical_dom_sf"/>
</dbReference>
<dbReference type="Proteomes" id="UP000533900">
    <property type="component" value="Unassembled WGS sequence"/>
</dbReference>
<dbReference type="PROSITE" id="PS01124">
    <property type="entry name" value="HTH_ARAC_FAMILY_2"/>
    <property type="match status" value="1"/>
</dbReference>
<keyword evidence="3" id="KW-0472">Membrane</keyword>
<evidence type="ECO:0000256" key="2">
    <source>
        <dbReference type="ARBA" id="ARBA00023163"/>
    </source>
</evidence>
<evidence type="ECO:0000313" key="6">
    <source>
        <dbReference type="Proteomes" id="UP000533900"/>
    </source>
</evidence>
<dbReference type="InterPro" id="IPR018060">
    <property type="entry name" value="HTH_AraC"/>
</dbReference>
<organism evidence="5 6">
    <name type="scientific">Winogradskyella flava</name>
    <dbReference type="NCBI Taxonomy" id="1884876"/>
    <lineage>
        <taxon>Bacteria</taxon>
        <taxon>Pseudomonadati</taxon>
        <taxon>Bacteroidota</taxon>
        <taxon>Flavobacteriia</taxon>
        <taxon>Flavobacteriales</taxon>
        <taxon>Flavobacteriaceae</taxon>
        <taxon>Winogradskyella</taxon>
    </lineage>
</organism>
<dbReference type="Pfam" id="PF12833">
    <property type="entry name" value="HTH_18"/>
    <property type="match status" value="1"/>
</dbReference>
<dbReference type="EMBL" id="JACLCP010000001">
    <property type="protein sequence ID" value="MBC2843499.1"/>
    <property type="molecule type" value="Genomic_DNA"/>
</dbReference>
<dbReference type="GO" id="GO:0003700">
    <property type="term" value="F:DNA-binding transcription factor activity"/>
    <property type="evidence" value="ECO:0007669"/>
    <property type="project" value="InterPro"/>
</dbReference>
<dbReference type="InterPro" id="IPR009057">
    <property type="entry name" value="Homeodomain-like_sf"/>
</dbReference>
<evidence type="ECO:0000313" key="5">
    <source>
        <dbReference type="EMBL" id="MBC2843499.1"/>
    </source>
</evidence>
<evidence type="ECO:0000256" key="3">
    <source>
        <dbReference type="SAM" id="Phobius"/>
    </source>
</evidence>
<keyword evidence="3" id="KW-0812">Transmembrane</keyword>
<dbReference type="GO" id="GO:0043565">
    <property type="term" value="F:sequence-specific DNA binding"/>
    <property type="evidence" value="ECO:0007669"/>
    <property type="project" value="InterPro"/>
</dbReference>
<feature type="domain" description="HTH araC/xylS-type" evidence="4">
    <location>
        <begin position="454"/>
        <end position="558"/>
    </location>
</feature>
<dbReference type="SUPFAM" id="SSF48452">
    <property type="entry name" value="TPR-like"/>
    <property type="match status" value="1"/>
</dbReference>
<keyword evidence="2" id="KW-0804">Transcription</keyword>
<dbReference type="SUPFAM" id="SSF46689">
    <property type="entry name" value="Homeodomain-like"/>
    <property type="match status" value="1"/>
</dbReference>
<dbReference type="RefSeq" id="WP_185787230.1">
    <property type="nucleotide sequence ID" value="NZ_JACLCP010000001.1"/>
</dbReference>
<keyword evidence="6" id="KW-1185">Reference proteome</keyword>
<gene>
    <name evidence="5" type="ORF">H7F21_00205</name>
</gene>
<evidence type="ECO:0000259" key="4">
    <source>
        <dbReference type="PROSITE" id="PS01124"/>
    </source>
</evidence>
<comment type="caution">
    <text evidence="5">The sequence shown here is derived from an EMBL/GenBank/DDBJ whole genome shotgun (WGS) entry which is preliminary data.</text>
</comment>
<dbReference type="Gene3D" id="1.25.40.10">
    <property type="entry name" value="Tetratricopeptide repeat domain"/>
    <property type="match status" value="1"/>
</dbReference>
<name>A0A842IMP8_9FLAO</name>
<reference evidence="5" key="1">
    <citation type="submission" date="2020-08" db="EMBL/GenBank/DDBJ databases">
        <title>Winogradskyella ouciana sp. nov., isolated from the hadal seawater of the Mariana Trench.</title>
        <authorList>
            <person name="He X."/>
        </authorList>
    </citation>
    <scope>NUCLEOTIDE SEQUENCE [LARGE SCALE GENOMIC DNA]</scope>
    <source>
        <strain evidence="5">KCTC 52348</strain>
    </source>
</reference>
<accession>A0A842IMP8</accession>
<evidence type="ECO:0000256" key="1">
    <source>
        <dbReference type="ARBA" id="ARBA00023015"/>
    </source>
</evidence>
<keyword evidence="3" id="KW-1133">Transmembrane helix</keyword>